<dbReference type="Proteomes" id="UP000715441">
    <property type="component" value="Unassembled WGS sequence"/>
</dbReference>
<reference evidence="7 8" key="1">
    <citation type="submission" date="2020-04" db="EMBL/GenBank/DDBJ databases">
        <title>Novel species.</title>
        <authorList>
            <person name="Teo W.F.A."/>
            <person name="Lipun K."/>
            <person name="Srisuk N."/>
            <person name="Duangmal K."/>
        </authorList>
    </citation>
    <scope>NUCLEOTIDE SEQUENCE [LARGE SCALE GENOMIC DNA]</scope>
    <source>
        <strain evidence="7 8">K13G38</strain>
    </source>
</reference>
<accession>A0ABX1JET6</accession>
<feature type="transmembrane region" description="Helical" evidence="5">
    <location>
        <begin position="231"/>
        <end position="253"/>
    </location>
</feature>
<evidence type="ECO:0000313" key="8">
    <source>
        <dbReference type="Proteomes" id="UP000715441"/>
    </source>
</evidence>
<keyword evidence="2 5" id="KW-0812">Transmembrane</keyword>
<dbReference type="Pfam" id="PF07690">
    <property type="entry name" value="MFS_1"/>
    <property type="match status" value="1"/>
</dbReference>
<comment type="subcellular location">
    <subcellularLocation>
        <location evidence="1">Cell membrane</location>
        <topology evidence="1">Multi-pass membrane protein</topology>
    </subcellularLocation>
</comment>
<feature type="transmembrane region" description="Helical" evidence="5">
    <location>
        <begin position="145"/>
        <end position="167"/>
    </location>
</feature>
<feature type="transmembrane region" description="Helical" evidence="5">
    <location>
        <begin position="58"/>
        <end position="79"/>
    </location>
</feature>
<evidence type="ECO:0000313" key="7">
    <source>
        <dbReference type="EMBL" id="NKQ58133.1"/>
    </source>
</evidence>
<dbReference type="InterPro" id="IPR020846">
    <property type="entry name" value="MFS_dom"/>
</dbReference>
<evidence type="ECO:0000256" key="2">
    <source>
        <dbReference type="ARBA" id="ARBA00022692"/>
    </source>
</evidence>
<feature type="transmembrane region" description="Helical" evidence="5">
    <location>
        <begin position="86"/>
        <end position="104"/>
    </location>
</feature>
<evidence type="ECO:0000259" key="6">
    <source>
        <dbReference type="PROSITE" id="PS50850"/>
    </source>
</evidence>
<evidence type="ECO:0000256" key="3">
    <source>
        <dbReference type="ARBA" id="ARBA00022989"/>
    </source>
</evidence>
<name>A0ABX1JET6_9PSEU</name>
<feature type="transmembrane region" description="Helical" evidence="5">
    <location>
        <begin position="205"/>
        <end position="225"/>
    </location>
</feature>
<protein>
    <submittedName>
        <fullName evidence="7">MFS transporter</fullName>
    </submittedName>
</protein>
<evidence type="ECO:0000256" key="1">
    <source>
        <dbReference type="ARBA" id="ARBA00004651"/>
    </source>
</evidence>
<organism evidence="7 8">
    <name type="scientific">Amycolatopsis acididurans</name>
    <dbReference type="NCBI Taxonomy" id="2724524"/>
    <lineage>
        <taxon>Bacteria</taxon>
        <taxon>Bacillati</taxon>
        <taxon>Actinomycetota</taxon>
        <taxon>Actinomycetes</taxon>
        <taxon>Pseudonocardiales</taxon>
        <taxon>Pseudonocardiaceae</taxon>
        <taxon>Amycolatopsis</taxon>
    </lineage>
</organism>
<feature type="transmembrane region" description="Helical" evidence="5">
    <location>
        <begin position="110"/>
        <end position="133"/>
    </location>
</feature>
<keyword evidence="3 5" id="KW-1133">Transmembrane helix</keyword>
<dbReference type="CDD" id="cd17321">
    <property type="entry name" value="MFS_MMR_MDR_like"/>
    <property type="match status" value="1"/>
</dbReference>
<dbReference type="PROSITE" id="PS50850">
    <property type="entry name" value="MFS"/>
    <property type="match status" value="1"/>
</dbReference>
<feature type="transmembrane region" description="Helical" evidence="5">
    <location>
        <begin position="363"/>
        <end position="389"/>
    </location>
</feature>
<dbReference type="PANTHER" id="PTHR42718:SF42">
    <property type="entry name" value="EXPORT PROTEIN"/>
    <property type="match status" value="1"/>
</dbReference>
<dbReference type="InterPro" id="IPR011701">
    <property type="entry name" value="MFS"/>
</dbReference>
<keyword evidence="4 5" id="KW-0472">Membrane</keyword>
<dbReference type="RefSeq" id="WP_168521669.1">
    <property type="nucleotide sequence ID" value="NZ_JAAXLS010000049.1"/>
</dbReference>
<sequence length="508" mass="51364">MQVSVLASEAPPLSGGRRAWTVGVMCTSVGLVMAMVTIINIALPSMASETGVTQAQQAWIVDVYTLVLAALVLPAGALGDRYGRRGVLIIGLAIFAVSCATPLFADSAGWLVAARGVTGLGAALVLPATLSIINASFPEGQRGRAVGLWAGVAGISAMIGLVLAGLLLQHFSWHSVFLGPAVLSAVLAVAARTVPSSREYRPHPFDLPGAALSTLSIGALVFGILRAAEHGWGDVFVIAALVAACVLGGFFAWAETRRTDPLLDVRLFANRAFATGSLSMTLQFTAAYGGIFVLVQYLQLILGYQPLKAGLALWPLAVTMLPLSVVSATIAKKLGLRPLTVGGLLAVAAGMYLFSVLQPDSGYVRFAIAAAVLGLGLGLTAPASTSAILDNVPPDKYGVASAVNDATREIGAALGIALAGSILSAAYGHAIAPAAAALPAPVRDVASGSLAGTLGVAQQSGPAGAALAKAGESAFTDGMWPSLLTLAAVVAAGAVATVFLGPRSADDR</sequence>
<feature type="transmembrane region" description="Helical" evidence="5">
    <location>
        <begin position="410"/>
        <end position="432"/>
    </location>
</feature>
<evidence type="ECO:0000256" key="5">
    <source>
        <dbReference type="SAM" id="Phobius"/>
    </source>
</evidence>
<proteinExistence type="predicted"/>
<feature type="transmembrane region" description="Helical" evidence="5">
    <location>
        <begin position="311"/>
        <end position="331"/>
    </location>
</feature>
<keyword evidence="8" id="KW-1185">Reference proteome</keyword>
<dbReference type="Gene3D" id="1.20.1720.10">
    <property type="entry name" value="Multidrug resistance protein D"/>
    <property type="match status" value="1"/>
</dbReference>
<dbReference type="EMBL" id="JAAXLS010000049">
    <property type="protein sequence ID" value="NKQ58133.1"/>
    <property type="molecule type" value="Genomic_DNA"/>
</dbReference>
<dbReference type="PANTHER" id="PTHR42718">
    <property type="entry name" value="MAJOR FACILITATOR SUPERFAMILY MULTIDRUG TRANSPORTER MFSC"/>
    <property type="match status" value="1"/>
</dbReference>
<feature type="transmembrane region" description="Helical" evidence="5">
    <location>
        <begin position="479"/>
        <end position="500"/>
    </location>
</feature>
<dbReference type="Gene3D" id="1.20.1250.20">
    <property type="entry name" value="MFS general substrate transporter like domains"/>
    <property type="match status" value="1"/>
</dbReference>
<feature type="transmembrane region" description="Helical" evidence="5">
    <location>
        <begin position="273"/>
        <end position="299"/>
    </location>
</feature>
<feature type="transmembrane region" description="Helical" evidence="5">
    <location>
        <begin position="20"/>
        <end position="43"/>
    </location>
</feature>
<gene>
    <name evidence="7" type="ORF">HFP15_35270</name>
</gene>
<evidence type="ECO:0000256" key="4">
    <source>
        <dbReference type="ARBA" id="ARBA00023136"/>
    </source>
</evidence>
<dbReference type="InterPro" id="IPR036259">
    <property type="entry name" value="MFS_trans_sf"/>
</dbReference>
<feature type="transmembrane region" description="Helical" evidence="5">
    <location>
        <begin position="338"/>
        <end position="357"/>
    </location>
</feature>
<feature type="transmembrane region" description="Helical" evidence="5">
    <location>
        <begin position="173"/>
        <end position="193"/>
    </location>
</feature>
<dbReference type="SUPFAM" id="SSF103473">
    <property type="entry name" value="MFS general substrate transporter"/>
    <property type="match status" value="1"/>
</dbReference>
<comment type="caution">
    <text evidence="7">The sequence shown here is derived from an EMBL/GenBank/DDBJ whole genome shotgun (WGS) entry which is preliminary data.</text>
</comment>
<feature type="domain" description="Major facilitator superfamily (MFS) profile" evidence="6">
    <location>
        <begin position="1"/>
        <end position="505"/>
    </location>
</feature>